<dbReference type="GO" id="GO:0003677">
    <property type="term" value="F:DNA binding"/>
    <property type="evidence" value="ECO:0007669"/>
    <property type="project" value="UniProtKB-KW"/>
</dbReference>
<evidence type="ECO:0000259" key="8">
    <source>
        <dbReference type="PROSITE" id="PS50815"/>
    </source>
</evidence>
<dbReference type="FunCoup" id="A0A316VER6">
    <property type="interactions" value="680"/>
</dbReference>
<dbReference type="GeneID" id="37019085"/>
<dbReference type="InterPro" id="IPR003511">
    <property type="entry name" value="HORMA_dom"/>
</dbReference>
<feature type="domain" description="HORMA" evidence="8">
    <location>
        <begin position="20"/>
        <end position="220"/>
    </location>
</feature>
<dbReference type="Proteomes" id="UP000245771">
    <property type="component" value="Unassembled WGS sequence"/>
</dbReference>
<keyword evidence="10" id="KW-1185">Reference proteome</keyword>
<evidence type="ECO:0000256" key="1">
    <source>
        <dbReference type="ARBA" id="ARBA00004123"/>
    </source>
</evidence>
<dbReference type="PROSITE" id="PS50815">
    <property type="entry name" value="HORMA"/>
    <property type="match status" value="1"/>
</dbReference>
<feature type="region of interest" description="Disordered" evidence="7">
    <location>
        <begin position="117"/>
        <end position="143"/>
    </location>
</feature>
<accession>A0A316VER6</accession>
<dbReference type="GO" id="GO:0005654">
    <property type="term" value="C:nucleoplasm"/>
    <property type="evidence" value="ECO:0007669"/>
    <property type="project" value="TreeGrafter"/>
</dbReference>
<dbReference type="InParanoid" id="A0A316VER6"/>
<keyword evidence="6" id="KW-0131">Cell cycle</keyword>
<evidence type="ECO:0000256" key="6">
    <source>
        <dbReference type="ARBA" id="ARBA00023306"/>
    </source>
</evidence>
<keyword evidence="3" id="KW-0132">Cell division</keyword>
<dbReference type="SUPFAM" id="SSF56019">
    <property type="entry name" value="The spindle assembly checkpoint protein mad2"/>
    <property type="match status" value="1"/>
</dbReference>
<reference evidence="9 10" key="1">
    <citation type="journal article" date="2018" name="Mol. Biol. Evol.">
        <title>Broad Genomic Sampling Reveals a Smut Pathogenic Ancestry of the Fungal Clade Ustilaginomycotina.</title>
        <authorList>
            <person name="Kijpornyongpan T."/>
            <person name="Mondo S.J."/>
            <person name="Barry K."/>
            <person name="Sandor L."/>
            <person name="Lee J."/>
            <person name="Lipzen A."/>
            <person name="Pangilinan J."/>
            <person name="LaButti K."/>
            <person name="Hainaut M."/>
            <person name="Henrissat B."/>
            <person name="Grigoriev I.V."/>
            <person name="Spatafora J.W."/>
            <person name="Aime M.C."/>
        </authorList>
    </citation>
    <scope>NUCLEOTIDE SEQUENCE [LARGE SCALE GENOMIC DNA]</scope>
    <source>
        <strain evidence="9 10">MCA 3882</strain>
    </source>
</reference>
<keyword evidence="4" id="KW-0498">Mitosis</keyword>
<protein>
    <submittedName>
        <fullName evidence="9">DNA-binding protein</fullName>
    </submittedName>
</protein>
<sequence length="229" mass="26053">MSTAQATVQNAPLRTHLTLKGSVALVSDFLSFGIQSILFQREIYPSDDFKMVKKFNTQVLTTIDEGLREYLERAMLQVQQWLTEGQVRRIVLAIVEKETQETVERWQFDIDVVNKGTDEANDGKENSDPEKKAQPNNTKKTDQQVKNEIGAIIKQITASCTFLPMLQEPCAFTILAYTDLQTKVPLEWSESDARLISEGQAEQVKLRSFSTHVHNVDALVAYRRTDEDE</sequence>
<proteinExistence type="inferred from homology"/>
<gene>
    <name evidence="9" type="ORF">FA14DRAFT_146162</name>
</gene>
<organism evidence="9 10">
    <name type="scientific">Meira miltonrushii</name>
    <dbReference type="NCBI Taxonomy" id="1280837"/>
    <lineage>
        <taxon>Eukaryota</taxon>
        <taxon>Fungi</taxon>
        <taxon>Dikarya</taxon>
        <taxon>Basidiomycota</taxon>
        <taxon>Ustilaginomycotina</taxon>
        <taxon>Exobasidiomycetes</taxon>
        <taxon>Exobasidiales</taxon>
        <taxon>Brachybasidiaceae</taxon>
        <taxon>Meira</taxon>
    </lineage>
</organism>
<dbReference type="STRING" id="1280837.A0A316VER6"/>
<dbReference type="AlphaFoldDB" id="A0A316VER6"/>
<dbReference type="GO" id="GO:0005737">
    <property type="term" value="C:cytoplasm"/>
    <property type="evidence" value="ECO:0007669"/>
    <property type="project" value="TreeGrafter"/>
</dbReference>
<dbReference type="PANTHER" id="PTHR11842">
    <property type="entry name" value="MITOTIC SPINDLE ASSEMBLY CHECKPOINT PROTEIN MAD2"/>
    <property type="match status" value="1"/>
</dbReference>
<keyword evidence="9" id="KW-0238">DNA-binding</keyword>
<dbReference type="PANTHER" id="PTHR11842:SF11">
    <property type="entry name" value="MITOTIC SPINDLE ASSEMBLY CHECKPOINT PROTEIN MAD2A"/>
    <property type="match status" value="1"/>
</dbReference>
<dbReference type="EMBL" id="KZ819603">
    <property type="protein sequence ID" value="PWN36020.1"/>
    <property type="molecule type" value="Genomic_DNA"/>
</dbReference>
<evidence type="ECO:0000313" key="9">
    <source>
        <dbReference type="EMBL" id="PWN36020.1"/>
    </source>
</evidence>
<comment type="subcellular location">
    <subcellularLocation>
        <location evidence="1">Nucleus</location>
    </subcellularLocation>
</comment>
<comment type="similarity">
    <text evidence="2">Belongs to the MAD2 family.</text>
</comment>
<dbReference type="OrthoDB" id="1806at2759"/>
<dbReference type="GO" id="GO:0000776">
    <property type="term" value="C:kinetochore"/>
    <property type="evidence" value="ECO:0007669"/>
    <property type="project" value="TreeGrafter"/>
</dbReference>
<dbReference type="Pfam" id="PF02301">
    <property type="entry name" value="HORMA"/>
    <property type="match status" value="1"/>
</dbReference>
<name>A0A316VER6_9BASI</name>
<evidence type="ECO:0000256" key="2">
    <source>
        <dbReference type="ARBA" id="ARBA00010348"/>
    </source>
</evidence>
<keyword evidence="5" id="KW-0539">Nucleus</keyword>
<evidence type="ECO:0000256" key="5">
    <source>
        <dbReference type="ARBA" id="ARBA00023242"/>
    </source>
</evidence>
<dbReference type="RefSeq" id="XP_025356322.1">
    <property type="nucleotide sequence ID" value="XM_025497304.1"/>
</dbReference>
<dbReference type="GO" id="GO:0007094">
    <property type="term" value="P:mitotic spindle assembly checkpoint signaling"/>
    <property type="evidence" value="ECO:0007669"/>
    <property type="project" value="TreeGrafter"/>
</dbReference>
<dbReference type="InterPro" id="IPR036570">
    <property type="entry name" value="HORMA_dom_sf"/>
</dbReference>
<evidence type="ECO:0000313" key="10">
    <source>
        <dbReference type="Proteomes" id="UP000245771"/>
    </source>
</evidence>
<evidence type="ECO:0000256" key="7">
    <source>
        <dbReference type="SAM" id="MobiDB-lite"/>
    </source>
</evidence>
<evidence type="ECO:0000256" key="3">
    <source>
        <dbReference type="ARBA" id="ARBA00022618"/>
    </source>
</evidence>
<evidence type="ECO:0000256" key="4">
    <source>
        <dbReference type="ARBA" id="ARBA00022776"/>
    </source>
</evidence>
<dbReference type="GO" id="GO:0051301">
    <property type="term" value="P:cell division"/>
    <property type="evidence" value="ECO:0007669"/>
    <property type="project" value="UniProtKB-KW"/>
</dbReference>
<dbReference type="InterPro" id="IPR045091">
    <property type="entry name" value="Mad2-like"/>
</dbReference>
<dbReference type="Gene3D" id="3.30.900.10">
    <property type="entry name" value="HORMA domain"/>
    <property type="match status" value="1"/>
</dbReference>